<dbReference type="RefSeq" id="YP_010670470.1">
    <property type="nucleotide sequence ID" value="NC_070964.1"/>
</dbReference>
<dbReference type="KEGG" id="vg:77946675"/>
<sequence length="109" mass="12098">MKTYKQFLNESINISGDFNGNLYVNDGGDAKSVGETYSADIIYDGQLFRIEVISENGHIPNHGDLTWALQDEYPGAMVQQIYPPHKPKVNIASSHKINVDANAHKYGAM</sequence>
<dbReference type="GeneID" id="77946675"/>
<reference evidence="1" key="1">
    <citation type="submission" date="2020-10" db="EMBL/GenBank/DDBJ databases">
        <title>The Isolation and Genome Sequence of a Novel Cyanophage S-H38 from the Yellow Sea, China.</title>
        <authorList>
            <person name="Jiang T."/>
        </authorList>
    </citation>
    <scope>NUCLEOTIDE SEQUENCE</scope>
</reference>
<name>A0A873WA65_9CAUD</name>
<protein>
    <submittedName>
        <fullName evidence="1">Uncharacterized protein</fullName>
    </submittedName>
</protein>
<keyword evidence="2" id="KW-1185">Reference proteome</keyword>
<organism evidence="1 2">
    <name type="scientific">Synechococcus phage S-H38</name>
    <dbReference type="NCBI Taxonomy" id="2783673"/>
    <lineage>
        <taxon>Viruses</taxon>
        <taxon>Duplodnaviria</taxon>
        <taxon>Heunggongvirae</taxon>
        <taxon>Uroviricota</taxon>
        <taxon>Caudoviricetes</taxon>
        <taxon>Pantevenvirales</taxon>
        <taxon>Kyanoviridae</taxon>
        <taxon>Yellowseavirus</taxon>
        <taxon>Yellowseavirus thirtyeight</taxon>
    </lineage>
</organism>
<accession>A0A873WA65</accession>
<dbReference type="EMBL" id="MW117965">
    <property type="protein sequence ID" value="QPB07979.1"/>
    <property type="molecule type" value="Genomic_DNA"/>
</dbReference>
<proteinExistence type="predicted"/>
<dbReference type="Proteomes" id="UP000663144">
    <property type="component" value="Segment"/>
</dbReference>
<evidence type="ECO:0000313" key="2">
    <source>
        <dbReference type="Proteomes" id="UP000663144"/>
    </source>
</evidence>
<evidence type="ECO:0000313" key="1">
    <source>
        <dbReference type="EMBL" id="QPB07979.1"/>
    </source>
</evidence>